<feature type="transmembrane region" description="Helical" evidence="13">
    <location>
        <begin position="237"/>
        <end position="260"/>
    </location>
</feature>
<dbReference type="GO" id="GO:0005886">
    <property type="term" value="C:plasma membrane"/>
    <property type="evidence" value="ECO:0007669"/>
    <property type="project" value="UniProtKB-SubCell"/>
</dbReference>
<keyword evidence="10 13" id="KW-0406">Ion transport</keyword>
<evidence type="ECO:0000256" key="10">
    <source>
        <dbReference type="ARBA" id="ARBA00023065"/>
    </source>
</evidence>
<keyword evidence="16" id="KW-1185">Reference proteome</keyword>
<dbReference type="AlphaFoldDB" id="A0A3A1YBF8"/>
<dbReference type="PANTHER" id="PTHR42823:SF3">
    <property type="entry name" value="ATP SYNTHASE SUBUNIT A, CHLOROPLASTIC"/>
    <property type="match status" value="1"/>
</dbReference>
<organism evidence="15 16">
    <name type="scientific">Psittacicella gerlachiana</name>
    <dbReference type="NCBI Taxonomy" id="2028574"/>
    <lineage>
        <taxon>Bacteria</taxon>
        <taxon>Pseudomonadati</taxon>
        <taxon>Pseudomonadota</taxon>
        <taxon>Gammaproteobacteria</taxon>
        <taxon>Pasteurellales</taxon>
        <taxon>Psittacicellaceae</taxon>
        <taxon>Psittacicella</taxon>
    </lineage>
</organism>
<dbReference type="OrthoDB" id="9789241at2"/>
<dbReference type="GO" id="GO:0045259">
    <property type="term" value="C:proton-transporting ATP synthase complex"/>
    <property type="evidence" value="ECO:0007669"/>
    <property type="project" value="UniProtKB-KW"/>
</dbReference>
<dbReference type="RefSeq" id="WP_119535113.1">
    <property type="nucleotide sequence ID" value="NZ_NRJF01000195.1"/>
</dbReference>
<comment type="subcellular location">
    <subcellularLocation>
        <location evidence="13 14">Cell membrane</location>
        <topology evidence="13 14">Multi-pass membrane protein</topology>
    </subcellularLocation>
    <subcellularLocation>
        <location evidence="1">Membrane</location>
        <topology evidence="1">Multi-pass membrane protein</topology>
    </subcellularLocation>
</comment>
<evidence type="ECO:0000256" key="6">
    <source>
        <dbReference type="ARBA" id="ARBA00022547"/>
    </source>
</evidence>
<keyword evidence="3 13" id="KW-0813">Transport</keyword>
<evidence type="ECO:0000256" key="3">
    <source>
        <dbReference type="ARBA" id="ARBA00022448"/>
    </source>
</evidence>
<evidence type="ECO:0000256" key="14">
    <source>
        <dbReference type="RuleBase" id="RU000483"/>
    </source>
</evidence>
<evidence type="ECO:0000256" key="13">
    <source>
        <dbReference type="HAMAP-Rule" id="MF_01393"/>
    </source>
</evidence>
<dbReference type="InterPro" id="IPR023011">
    <property type="entry name" value="ATP_synth_F0_asu_AS"/>
</dbReference>
<keyword evidence="4 13" id="KW-1003">Cell membrane</keyword>
<feature type="transmembrane region" description="Helical" evidence="13">
    <location>
        <begin position="90"/>
        <end position="108"/>
    </location>
</feature>
<dbReference type="PANTHER" id="PTHR42823">
    <property type="entry name" value="ATP SYNTHASE SUBUNIT A, CHLOROPLASTIC"/>
    <property type="match status" value="1"/>
</dbReference>
<dbReference type="InterPro" id="IPR045082">
    <property type="entry name" value="ATP_syn_F0_a_bact/chloroplast"/>
</dbReference>
<protein>
    <recommendedName>
        <fullName evidence="13 14">ATP synthase subunit a</fullName>
    </recommendedName>
    <alternativeName>
        <fullName evidence="13">ATP synthase F0 sector subunit a</fullName>
    </alternativeName>
    <alternativeName>
        <fullName evidence="13">F-ATPase subunit 6</fullName>
    </alternativeName>
</protein>
<dbReference type="EMBL" id="NRJF01000195">
    <property type="protein sequence ID" value="RIY33437.1"/>
    <property type="molecule type" value="Genomic_DNA"/>
</dbReference>
<dbReference type="Pfam" id="PF00119">
    <property type="entry name" value="ATP-synt_A"/>
    <property type="match status" value="1"/>
</dbReference>
<gene>
    <name evidence="13 15" type="primary">atpB</name>
    <name evidence="15" type="ORF">CKF59_06355</name>
</gene>
<keyword evidence="12 13" id="KW-0066">ATP synthesis</keyword>
<dbReference type="HAMAP" id="MF_01393">
    <property type="entry name" value="ATP_synth_a_bact"/>
    <property type="match status" value="1"/>
</dbReference>
<feature type="transmembrane region" description="Helical" evidence="13">
    <location>
        <begin position="178"/>
        <end position="199"/>
    </location>
</feature>
<evidence type="ECO:0000256" key="12">
    <source>
        <dbReference type="ARBA" id="ARBA00023310"/>
    </source>
</evidence>
<keyword evidence="6 13" id="KW-0138">CF(0)</keyword>
<keyword evidence="5" id="KW-0997">Cell inner membrane</keyword>
<name>A0A3A1YBF8_9GAMM</name>
<proteinExistence type="inferred from homology"/>
<evidence type="ECO:0000256" key="5">
    <source>
        <dbReference type="ARBA" id="ARBA00022519"/>
    </source>
</evidence>
<evidence type="ECO:0000313" key="15">
    <source>
        <dbReference type="EMBL" id="RIY33437.1"/>
    </source>
</evidence>
<keyword evidence="9 13" id="KW-1133">Transmembrane helix</keyword>
<feature type="transmembrane region" description="Helical" evidence="13">
    <location>
        <begin position="139"/>
        <end position="158"/>
    </location>
</feature>
<evidence type="ECO:0000256" key="7">
    <source>
        <dbReference type="ARBA" id="ARBA00022692"/>
    </source>
</evidence>
<dbReference type="SUPFAM" id="SSF81336">
    <property type="entry name" value="F1F0 ATP synthase subunit A"/>
    <property type="match status" value="1"/>
</dbReference>
<dbReference type="Proteomes" id="UP000265964">
    <property type="component" value="Unassembled WGS sequence"/>
</dbReference>
<dbReference type="NCBIfam" id="TIGR01131">
    <property type="entry name" value="ATP_synt_6_or_A"/>
    <property type="match status" value="1"/>
</dbReference>
<dbReference type="InterPro" id="IPR000568">
    <property type="entry name" value="ATP_synth_F0_asu"/>
</dbReference>
<evidence type="ECO:0000256" key="8">
    <source>
        <dbReference type="ARBA" id="ARBA00022781"/>
    </source>
</evidence>
<comment type="function">
    <text evidence="13 14">Key component of the proton channel; it plays a direct role in the translocation of protons across the membrane.</text>
</comment>
<dbReference type="CDD" id="cd00310">
    <property type="entry name" value="ATP-synt_Fo_a_6"/>
    <property type="match status" value="1"/>
</dbReference>
<comment type="similarity">
    <text evidence="2 13 14">Belongs to the ATPase A chain family.</text>
</comment>
<reference evidence="15 16" key="1">
    <citation type="submission" date="2017-08" db="EMBL/GenBank/DDBJ databases">
        <title>Reclassification of Bisgaard taxon 37 and 44.</title>
        <authorList>
            <person name="Christensen H."/>
        </authorList>
    </citation>
    <scope>NUCLEOTIDE SEQUENCE [LARGE SCALE GENOMIC DNA]</scope>
    <source>
        <strain evidence="15 16">EEAB3T1</strain>
    </source>
</reference>
<evidence type="ECO:0000256" key="2">
    <source>
        <dbReference type="ARBA" id="ARBA00006810"/>
    </source>
</evidence>
<feature type="transmembrane region" description="Helical" evidence="13">
    <location>
        <begin position="211"/>
        <end position="231"/>
    </location>
</feature>
<dbReference type="Gene3D" id="1.20.120.220">
    <property type="entry name" value="ATP synthase, F0 complex, subunit A"/>
    <property type="match status" value="1"/>
</dbReference>
<dbReference type="PROSITE" id="PS00449">
    <property type="entry name" value="ATPASE_A"/>
    <property type="match status" value="1"/>
</dbReference>
<feature type="transmembrane region" description="Helical" evidence="13">
    <location>
        <begin position="28"/>
        <end position="52"/>
    </location>
</feature>
<keyword evidence="7 13" id="KW-0812">Transmembrane</keyword>
<evidence type="ECO:0000313" key="16">
    <source>
        <dbReference type="Proteomes" id="UP000265964"/>
    </source>
</evidence>
<keyword evidence="11 13" id="KW-0472">Membrane</keyword>
<evidence type="ECO:0000256" key="11">
    <source>
        <dbReference type="ARBA" id="ARBA00023136"/>
    </source>
</evidence>
<accession>A0A3A1YBF8</accession>
<evidence type="ECO:0000256" key="9">
    <source>
        <dbReference type="ARBA" id="ARBA00022989"/>
    </source>
</evidence>
<comment type="caution">
    <text evidence="15">The sequence shown here is derived from an EMBL/GenBank/DDBJ whole genome shotgun (WGS) entry which is preliminary data.</text>
</comment>
<dbReference type="GO" id="GO:0042777">
    <property type="term" value="P:proton motive force-driven plasma membrane ATP synthesis"/>
    <property type="evidence" value="ECO:0007669"/>
    <property type="project" value="TreeGrafter"/>
</dbReference>
<evidence type="ECO:0000256" key="1">
    <source>
        <dbReference type="ARBA" id="ARBA00004141"/>
    </source>
</evidence>
<keyword evidence="8 13" id="KW-0375">Hydrogen ion transport</keyword>
<dbReference type="FunFam" id="1.20.120.220:FF:000002">
    <property type="entry name" value="ATP synthase subunit a"/>
    <property type="match status" value="1"/>
</dbReference>
<sequence length="270" mass="30246">MSSGNGSELTFNAYLDHHLEFLTVGKGFWAVNIDSLIVSFALGLILALFLYIQARNVNIYKPTKFQVVVEMFIDWVNGTAKSFINADVKFFAPLAGVTFLWIFAMNLVDLIPVDWIPRLVALISGDPNIHFRPLPTADANITFGINIGLFLIIIIAGFKSKGLGYYKNFTNHPLPGVFMIPVNLFLEVLGFFAEFLSLSLRLFGNMFAGEIIFILIASMYGIGILFGIFALPLSFVWALLHVLVITLQAYIFMMLSIVYISKAWNKNDDH</sequence>
<dbReference type="InterPro" id="IPR035908">
    <property type="entry name" value="F0_ATP_A_sf"/>
</dbReference>
<evidence type="ECO:0000256" key="4">
    <source>
        <dbReference type="ARBA" id="ARBA00022475"/>
    </source>
</evidence>
<dbReference type="GO" id="GO:0046933">
    <property type="term" value="F:proton-transporting ATP synthase activity, rotational mechanism"/>
    <property type="evidence" value="ECO:0007669"/>
    <property type="project" value="UniProtKB-UniRule"/>
</dbReference>